<evidence type="ECO:0000313" key="1">
    <source>
        <dbReference type="EMBL" id="SFW49855.1"/>
    </source>
</evidence>
<protein>
    <recommendedName>
        <fullName evidence="3">HAD superfamily, subfamily IIIB (Acid phosphatase)</fullName>
    </recommendedName>
</protein>
<proteinExistence type="predicted"/>
<evidence type="ECO:0008006" key="3">
    <source>
        <dbReference type="Google" id="ProtNLM"/>
    </source>
</evidence>
<dbReference type="InterPro" id="IPR023214">
    <property type="entry name" value="HAD_sf"/>
</dbReference>
<accession>A0A1K1PQC4</accession>
<gene>
    <name evidence="1" type="ORF">SAMN02927921_01946</name>
</gene>
<dbReference type="Gene3D" id="3.40.50.1000">
    <property type="entry name" value="HAD superfamily/HAD-like"/>
    <property type="match status" value="1"/>
</dbReference>
<dbReference type="AlphaFoldDB" id="A0A1K1PQC4"/>
<dbReference type="STRING" id="1150368.SAMN02927921_01946"/>
<keyword evidence="2" id="KW-1185">Reference proteome</keyword>
<name>A0A1K1PQC4_9FLAO</name>
<sequence>MKDTETMKKEDVERLLHDKVEAGEHVSPVLPEGIKNYLIDIDGTVTEDVPNEEPERMATCEPFPDALATLNKWYEEGHVITFFTSRTEDHRKVTEEWLDKHGFKYHGLLMGKPRGGNYHWIDNHLVRATRYNGKFTDLIEKEVTIEVFDDGEHD</sequence>
<reference evidence="1 2" key="1">
    <citation type="submission" date="2016-11" db="EMBL/GenBank/DDBJ databases">
        <authorList>
            <person name="Jaros S."/>
            <person name="Januszkiewicz K."/>
            <person name="Wedrychowicz H."/>
        </authorList>
    </citation>
    <scope>NUCLEOTIDE SEQUENCE [LARGE SCALE GENOMIC DNA]</scope>
    <source>
        <strain evidence="1 2">CGMCC 1.12145</strain>
    </source>
</reference>
<dbReference type="EMBL" id="FPJE01000009">
    <property type="protein sequence ID" value="SFW49855.1"/>
    <property type="molecule type" value="Genomic_DNA"/>
</dbReference>
<dbReference type="Pfam" id="PF24694">
    <property type="entry name" value="LNS2_PITM1-3"/>
    <property type="match status" value="1"/>
</dbReference>
<dbReference type="InterPro" id="IPR036412">
    <property type="entry name" value="HAD-like_sf"/>
</dbReference>
<dbReference type="SUPFAM" id="SSF56784">
    <property type="entry name" value="HAD-like"/>
    <property type="match status" value="1"/>
</dbReference>
<evidence type="ECO:0000313" key="2">
    <source>
        <dbReference type="Proteomes" id="UP000182248"/>
    </source>
</evidence>
<organism evidence="1 2">
    <name type="scientific">Sinomicrobium oceani</name>
    <dbReference type="NCBI Taxonomy" id="1150368"/>
    <lineage>
        <taxon>Bacteria</taxon>
        <taxon>Pseudomonadati</taxon>
        <taxon>Bacteroidota</taxon>
        <taxon>Flavobacteriia</taxon>
        <taxon>Flavobacteriales</taxon>
        <taxon>Flavobacteriaceae</taxon>
        <taxon>Sinomicrobium</taxon>
    </lineage>
</organism>
<dbReference type="Proteomes" id="UP000182248">
    <property type="component" value="Unassembled WGS sequence"/>
</dbReference>